<dbReference type="PANTHER" id="PTHR13847:SF289">
    <property type="entry name" value="GLYCINE OXIDASE"/>
    <property type="match status" value="1"/>
</dbReference>
<dbReference type="SUPFAM" id="SSF51905">
    <property type="entry name" value="FAD/NAD(P)-binding domain"/>
    <property type="match status" value="1"/>
</dbReference>
<keyword evidence="1 3" id="KW-0560">Oxidoreductase</keyword>
<keyword evidence="4" id="KW-1185">Reference proteome</keyword>
<gene>
    <name evidence="3" type="primary">mlr_11</name>
    <name evidence="3" type="ORF">ROA7745_02007</name>
</gene>
<dbReference type="InterPro" id="IPR036188">
    <property type="entry name" value="FAD/NAD-bd_sf"/>
</dbReference>
<dbReference type="Gene3D" id="3.50.50.60">
    <property type="entry name" value="FAD/NAD(P)-binding domain"/>
    <property type="match status" value="1"/>
</dbReference>
<dbReference type="GO" id="GO:0005737">
    <property type="term" value="C:cytoplasm"/>
    <property type="evidence" value="ECO:0007669"/>
    <property type="project" value="TreeGrafter"/>
</dbReference>
<protein>
    <submittedName>
        <fullName evidence="3">4-methylaminobutanoate oxidase (Formaldehyde-forming)</fullName>
        <ecNumber evidence="3">1.5.3.19</ecNumber>
    </submittedName>
</protein>
<dbReference type="GO" id="GO:0102317">
    <property type="term" value="F:4-methylaminobutyrate oxidase (demethylating) activity"/>
    <property type="evidence" value="ECO:0007669"/>
    <property type="project" value="UniProtKB-EC"/>
</dbReference>
<feature type="domain" description="FAD dependent oxidoreductase" evidence="2">
    <location>
        <begin position="5"/>
        <end position="338"/>
    </location>
</feature>
<reference evidence="3 4" key="1">
    <citation type="submission" date="2017-03" db="EMBL/GenBank/DDBJ databases">
        <authorList>
            <person name="Afonso C.L."/>
            <person name="Miller P.J."/>
            <person name="Scott M.A."/>
            <person name="Spackman E."/>
            <person name="Goraichik I."/>
            <person name="Dimitrov K.M."/>
            <person name="Suarez D.L."/>
            <person name="Swayne D.E."/>
        </authorList>
    </citation>
    <scope>NUCLEOTIDE SEQUENCE [LARGE SCALE GENOMIC DNA]</scope>
    <source>
        <strain evidence="3 4">CECT 7745</strain>
    </source>
</reference>
<evidence type="ECO:0000313" key="3">
    <source>
        <dbReference type="EMBL" id="SMC12184.1"/>
    </source>
</evidence>
<dbReference type="Pfam" id="PF01266">
    <property type="entry name" value="DAO"/>
    <property type="match status" value="1"/>
</dbReference>
<evidence type="ECO:0000256" key="1">
    <source>
        <dbReference type="ARBA" id="ARBA00023002"/>
    </source>
</evidence>
<evidence type="ECO:0000259" key="2">
    <source>
        <dbReference type="Pfam" id="PF01266"/>
    </source>
</evidence>
<dbReference type="Proteomes" id="UP000193224">
    <property type="component" value="Unassembled WGS sequence"/>
</dbReference>
<evidence type="ECO:0000313" key="4">
    <source>
        <dbReference type="Proteomes" id="UP000193224"/>
    </source>
</evidence>
<proteinExistence type="predicted"/>
<dbReference type="EMBL" id="FWXB01000006">
    <property type="protein sequence ID" value="SMC12184.1"/>
    <property type="molecule type" value="Genomic_DNA"/>
</dbReference>
<dbReference type="InterPro" id="IPR006076">
    <property type="entry name" value="FAD-dep_OxRdtase"/>
</dbReference>
<dbReference type="Gene3D" id="3.30.9.10">
    <property type="entry name" value="D-Amino Acid Oxidase, subunit A, domain 2"/>
    <property type="match status" value="1"/>
</dbReference>
<accession>A0A1X7BRG8</accession>
<organism evidence="3 4">
    <name type="scientific">Roseovarius aestuarii</name>
    <dbReference type="NCBI Taxonomy" id="475083"/>
    <lineage>
        <taxon>Bacteria</taxon>
        <taxon>Pseudomonadati</taxon>
        <taxon>Pseudomonadota</taxon>
        <taxon>Alphaproteobacteria</taxon>
        <taxon>Rhodobacterales</taxon>
        <taxon>Roseobacteraceae</taxon>
        <taxon>Roseovarius</taxon>
    </lineage>
</organism>
<sequence>MVKEKVIIVGAGLIGASIAYRLAAQGADVTVVEAAQAASGASGHSFGWINASFLANEAHHQFRVQGIEAYRRLQTDLPELSVTWPGCLWWEEQGEGLERMQAQLEALGYPVERLDGRAFAARAPAIPAPGEALFFPSEGVVDAAHLTRLLLESASAMGARSIFGCAAEGIEVRSGRVAGLRIVQGVLPADHIVIAAGNGSTDLMAGVDVALPMLRRPGALLRTRAVPSILHHVMVSPDLEVRQDSAGRIIAPSSAAHQADNREDLADTPDRLADDTLMRLRTLLPGVDLVQDQIAVALRPVPGDGLPVVGQCGPDGLYLAVMHSGVTLGALIGELAAEEMLSGSENKLLTGYRPQRFSAC</sequence>
<dbReference type="RefSeq" id="WP_176237674.1">
    <property type="nucleotide sequence ID" value="NZ_FWXB01000006.1"/>
</dbReference>
<dbReference type="PANTHER" id="PTHR13847">
    <property type="entry name" value="SARCOSINE DEHYDROGENASE-RELATED"/>
    <property type="match status" value="1"/>
</dbReference>
<dbReference type="EC" id="1.5.3.19" evidence="3"/>
<dbReference type="AlphaFoldDB" id="A0A1X7BRG8"/>
<name>A0A1X7BRG8_9RHOB</name>